<evidence type="ECO:0000313" key="1">
    <source>
        <dbReference type="EMBL" id="KFM95711.1"/>
    </source>
</evidence>
<dbReference type="AlphaFoldDB" id="A0A090YC16"/>
<dbReference type="EMBL" id="JMQC01000009">
    <property type="protein sequence ID" value="KFM95711.1"/>
    <property type="molecule type" value="Genomic_DNA"/>
</dbReference>
<proteinExistence type="predicted"/>
<organism evidence="1 2">
    <name type="scientific">Bacillus clarus</name>
    <dbReference type="NCBI Taxonomy" id="2338372"/>
    <lineage>
        <taxon>Bacteria</taxon>
        <taxon>Bacillati</taxon>
        <taxon>Bacillota</taxon>
        <taxon>Bacilli</taxon>
        <taxon>Bacillales</taxon>
        <taxon>Bacillaceae</taxon>
        <taxon>Bacillus</taxon>
        <taxon>Bacillus cereus group</taxon>
    </lineage>
</organism>
<accession>A0A090YC16</accession>
<dbReference type="PATRIC" id="fig|1405.8.peg.5671"/>
<name>A0A090YC16_9BACI</name>
<protein>
    <submittedName>
        <fullName evidence="1">Uncharacterized protein</fullName>
    </submittedName>
</protein>
<evidence type="ECO:0000313" key="2">
    <source>
        <dbReference type="Proteomes" id="UP000029389"/>
    </source>
</evidence>
<dbReference type="Proteomes" id="UP000029389">
    <property type="component" value="Unassembled WGS sequence"/>
</dbReference>
<sequence length="53" mass="5876">MLVVSLAVADVSGGFHGVGASTKKQYKSYKFKLGKCKQLTLQIQSYQRKIPIM</sequence>
<comment type="caution">
    <text evidence="1">The sequence shown here is derived from an EMBL/GenBank/DDBJ whole genome shotgun (WGS) entry which is preliminary data.</text>
</comment>
<reference evidence="1 2" key="1">
    <citation type="submission" date="2014-04" db="EMBL/GenBank/DDBJ databases">
        <authorList>
            <person name="Bishop-Lilly K.A."/>
            <person name="Broomall S.M."/>
            <person name="Chain P.S."/>
            <person name="Chertkov O."/>
            <person name="Coyne S.R."/>
            <person name="Daligault H.E."/>
            <person name="Davenport K.W."/>
            <person name="Erkkila T."/>
            <person name="Frey K.G."/>
            <person name="Gibbons H.S."/>
            <person name="Gu W."/>
            <person name="Jaissle J."/>
            <person name="Johnson S.L."/>
            <person name="Koroleva G.I."/>
            <person name="Ladner J.T."/>
            <person name="Lo C.-C."/>
            <person name="Minogue T.D."/>
            <person name="Munk C."/>
            <person name="Palacios G.F."/>
            <person name="Redden C.L."/>
            <person name="Rosenzweig C.N."/>
            <person name="Scholz M.B."/>
            <person name="Teshima H."/>
            <person name="Xu Y."/>
        </authorList>
    </citation>
    <scope>NUCLEOTIDE SEQUENCE [LARGE SCALE GENOMIC DNA]</scope>
    <source>
        <strain evidence="1 2">BHP</strain>
    </source>
</reference>
<gene>
    <name evidence="1" type="ORF">DJ93_5495</name>
</gene>